<dbReference type="AlphaFoldDB" id="A0A5J6MC18"/>
<comment type="similarity">
    <text evidence="2">Belongs to the EamA transporter family.</text>
</comment>
<feature type="domain" description="EamA" evidence="7">
    <location>
        <begin position="18"/>
        <end position="150"/>
    </location>
</feature>
<feature type="transmembrane region" description="Helical" evidence="6">
    <location>
        <begin position="45"/>
        <end position="66"/>
    </location>
</feature>
<evidence type="ECO:0000256" key="5">
    <source>
        <dbReference type="ARBA" id="ARBA00023136"/>
    </source>
</evidence>
<feature type="transmembrane region" description="Helical" evidence="6">
    <location>
        <begin position="254"/>
        <end position="273"/>
    </location>
</feature>
<dbReference type="PANTHER" id="PTHR32322">
    <property type="entry name" value="INNER MEMBRANE TRANSPORTER"/>
    <property type="match status" value="1"/>
</dbReference>
<reference evidence="8 9" key="1">
    <citation type="submission" date="2019-08" db="EMBL/GenBank/DDBJ databases">
        <title>Hyperibacter terrae gen. nov., sp. nov. and Hyperibacter viscosus sp. nov., two new members in the family Rhodospirillaceae isolated from the rhizosphere of Hypericum perforatum.</title>
        <authorList>
            <person name="Noviana Z."/>
        </authorList>
    </citation>
    <scope>NUCLEOTIDE SEQUENCE [LARGE SCALE GENOMIC DNA]</scope>
    <source>
        <strain evidence="8 9">R5913</strain>
    </source>
</reference>
<sequence>MSSPALALDPAPRRLLPLLLLLLQGTAWGLTFPTSKIAVDHGVGPAGYVFWQTLGAGSVLLLVALIRGRLPRWDRRHLGYYAVCGLVGITLPNMILLVAVAHLPASLTALIVNTSPLVTFAIVLLLGMERFLWRLAAGLVIGFLGAALLALRGTSLDGGAALGWVLFGFLGPVCYAGVAIFNQRCRPQGSDSLTLACGMVILGFAGALPFAALRGEIAPLWPVGPGELAVMIQIAVSCFGYIVQFEVIRMAGAVYFSQVTYIVAVTALTWSYLLLDEALSPIVGLAVLLIFAGLVLLNWQGPRATRPPAPVSERTLP</sequence>
<protein>
    <submittedName>
        <fullName evidence="8">Multidrug ABC transporter permease</fullName>
    </submittedName>
</protein>
<feature type="transmembrane region" description="Helical" evidence="6">
    <location>
        <begin position="107"/>
        <end position="126"/>
    </location>
</feature>
<evidence type="ECO:0000313" key="9">
    <source>
        <dbReference type="Proteomes" id="UP000326202"/>
    </source>
</evidence>
<evidence type="ECO:0000256" key="2">
    <source>
        <dbReference type="ARBA" id="ARBA00007362"/>
    </source>
</evidence>
<keyword evidence="4 6" id="KW-1133">Transmembrane helix</keyword>
<dbReference type="GO" id="GO:0016020">
    <property type="term" value="C:membrane"/>
    <property type="evidence" value="ECO:0007669"/>
    <property type="project" value="UniProtKB-SubCell"/>
</dbReference>
<dbReference type="PANTHER" id="PTHR32322:SF2">
    <property type="entry name" value="EAMA DOMAIN-CONTAINING PROTEIN"/>
    <property type="match status" value="1"/>
</dbReference>
<name>A0A5J6MC18_9PROT</name>
<keyword evidence="9" id="KW-1185">Reference proteome</keyword>
<dbReference type="EMBL" id="CP042906">
    <property type="protein sequence ID" value="QEX14753.1"/>
    <property type="molecule type" value="Genomic_DNA"/>
</dbReference>
<evidence type="ECO:0000313" key="8">
    <source>
        <dbReference type="EMBL" id="QEX14753.1"/>
    </source>
</evidence>
<feature type="domain" description="EamA" evidence="7">
    <location>
        <begin position="164"/>
        <end position="298"/>
    </location>
</feature>
<dbReference type="RefSeq" id="WP_151175272.1">
    <property type="nucleotide sequence ID" value="NZ_CP042906.1"/>
</dbReference>
<dbReference type="SUPFAM" id="SSF103481">
    <property type="entry name" value="Multidrug resistance efflux transporter EmrE"/>
    <property type="match status" value="2"/>
</dbReference>
<dbReference type="OrthoDB" id="8688375at2"/>
<evidence type="ECO:0000256" key="3">
    <source>
        <dbReference type="ARBA" id="ARBA00022692"/>
    </source>
</evidence>
<keyword evidence="3 6" id="KW-0812">Transmembrane</keyword>
<feature type="transmembrane region" description="Helical" evidence="6">
    <location>
        <begin position="219"/>
        <end position="242"/>
    </location>
</feature>
<dbReference type="InterPro" id="IPR050638">
    <property type="entry name" value="AA-Vitamin_Transporters"/>
</dbReference>
<feature type="transmembrane region" description="Helical" evidence="6">
    <location>
        <begin position="193"/>
        <end position="213"/>
    </location>
</feature>
<dbReference type="Proteomes" id="UP000326202">
    <property type="component" value="Chromosome"/>
</dbReference>
<comment type="subcellular location">
    <subcellularLocation>
        <location evidence="1">Membrane</location>
        <topology evidence="1">Multi-pass membrane protein</topology>
    </subcellularLocation>
</comment>
<dbReference type="InterPro" id="IPR037185">
    <property type="entry name" value="EmrE-like"/>
</dbReference>
<proteinExistence type="inferred from homology"/>
<evidence type="ECO:0000259" key="7">
    <source>
        <dbReference type="Pfam" id="PF00892"/>
    </source>
</evidence>
<keyword evidence="5 6" id="KW-0472">Membrane</keyword>
<evidence type="ECO:0000256" key="1">
    <source>
        <dbReference type="ARBA" id="ARBA00004141"/>
    </source>
</evidence>
<feature type="transmembrane region" description="Helical" evidence="6">
    <location>
        <begin position="131"/>
        <end position="149"/>
    </location>
</feature>
<dbReference type="Pfam" id="PF00892">
    <property type="entry name" value="EamA"/>
    <property type="match status" value="2"/>
</dbReference>
<feature type="transmembrane region" description="Helical" evidence="6">
    <location>
        <begin position="279"/>
        <end position="299"/>
    </location>
</feature>
<feature type="transmembrane region" description="Helical" evidence="6">
    <location>
        <begin position="161"/>
        <end position="181"/>
    </location>
</feature>
<organism evidence="8 9">
    <name type="scientific">Hypericibacter terrae</name>
    <dbReference type="NCBI Taxonomy" id="2602015"/>
    <lineage>
        <taxon>Bacteria</taxon>
        <taxon>Pseudomonadati</taxon>
        <taxon>Pseudomonadota</taxon>
        <taxon>Alphaproteobacteria</taxon>
        <taxon>Rhodospirillales</taxon>
        <taxon>Dongiaceae</taxon>
        <taxon>Hypericibacter</taxon>
    </lineage>
</organism>
<evidence type="ECO:0000256" key="6">
    <source>
        <dbReference type="SAM" id="Phobius"/>
    </source>
</evidence>
<gene>
    <name evidence="8" type="ORF">FRZ44_00280</name>
</gene>
<dbReference type="KEGG" id="htq:FRZ44_00280"/>
<evidence type="ECO:0000256" key="4">
    <source>
        <dbReference type="ARBA" id="ARBA00022989"/>
    </source>
</evidence>
<accession>A0A5J6MC18</accession>
<feature type="transmembrane region" description="Helical" evidence="6">
    <location>
        <begin position="78"/>
        <end position="101"/>
    </location>
</feature>
<dbReference type="InterPro" id="IPR000620">
    <property type="entry name" value="EamA_dom"/>
</dbReference>